<reference evidence="2" key="1">
    <citation type="submission" date="2021-01" db="EMBL/GenBank/DDBJ databases">
        <authorList>
            <person name="Corre E."/>
            <person name="Pelletier E."/>
            <person name="Niang G."/>
            <person name="Scheremetjew M."/>
            <person name="Finn R."/>
            <person name="Kale V."/>
            <person name="Holt S."/>
            <person name="Cochrane G."/>
            <person name="Meng A."/>
            <person name="Brown T."/>
            <person name="Cohen L."/>
        </authorList>
    </citation>
    <scope>NUCLEOTIDE SEQUENCE</scope>
    <source>
        <strain evidence="2">CCMP3107</strain>
    </source>
</reference>
<protein>
    <submittedName>
        <fullName evidence="2">Uncharacterized protein</fullName>
    </submittedName>
</protein>
<feature type="chain" id="PRO_5030160773" evidence="1">
    <location>
        <begin position="21"/>
        <end position="87"/>
    </location>
</feature>
<evidence type="ECO:0000256" key="1">
    <source>
        <dbReference type="SAM" id="SignalP"/>
    </source>
</evidence>
<accession>A0A6V1PNZ3</accession>
<sequence>MIYTMKTFVFFLLSLSLATAYQLNSAFSGSKVALPSLKSSEALRMSATMDLSEEQVFSAPTDEPLLLRAAKGQVSITDKQPFKFQKS</sequence>
<feature type="signal peptide" evidence="1">
    <location>
        <begin position="1"/>
        <end position="20"/>
    </location>
</feature>
<keyword evidence="1" id="KW-0732">Signal</keyword>
<dbReference type="AlphaFoldDB" id="A0A6V1PNZ3"/>
<proteinExistence type="predicted"/>
<evidence type="ECO:0000313" key="2">
    <source>
        <dbReference type="EMBL" id="CAE0623959.1"/>
    </source>
</evidence>
<name>A0A6V1PNZ3_HETAK</name>
<dbReference type="EMBL" id="HBIU01006828">
    <property type="protein sequence ID" value="CAE0623959.1"/>
    <property type="molecule type" value="Transcribed_RNA"/>
</dbReference>
<organism evidence="2">
    <name type="scientific">Heterosigma akashiwo</name>
    <name type="common">Chromophytic alga</name>
    <name type="synonym">Heterosigma carterae</name>
    <dbReference type="NCBI Taxonomy" id="2829"/>
    <lineage>
        <taxon>Eukaryota</taxon>
        <taxon>Sar</taxon>
        <taxon>Stramenopiles</taxon>
        <taxon>Ochrophyta</taxon>
        <taxon>Raphidophyceae</taxon>
        <taxon>Chattonellales</taxon>
        <taxon>Chattonellaceae</taxon>
        <taxon>Heterosigma</taxon>
    </lineage>
</organism>
<gene>
    <name evidence="2" type="ORF">HAKA00212_LOCUS2625</name>
</gene>